<sequence length="100" mass="11605">ISRRTWTLTQCLLNLRSWNTHLVLWLLSLGALIPGGWRDLADFSNMVQRVSKDTGSMGLRSLEQPSSVWSIKKDKKDTNRINWSHGLSFWACRVHFLCDF</sequence>
<dbReference type="AlphaFoldDB" id="A0A8C5C7D6"/>
<evidence type="ECO:0000313" key="2">
    <source>
        <dbReference type="Ensembl" id="ENSGMOP00000057559.1"/>
    </source>
</evidence>
<keyword evidence="3" id="KW-1185">Reference proteome</keyword>
<dbReference type="Ensembl" id="ENSGMOT00000034765.1">
    <property type="protein sequence ID" value="ENSGMOP00000057559.1"/>
    <property type="gene ID" value="ENSGMOG00000024958.1"/>
</dbReference>
<keyword evidence="1" id="KW-0472">Membrane</keyword>
<evidence type="ECO:0000256" key="1">
    <source>
        <dbReference type="SAM" id="Phobius"/>
    </source>
</evidence>
<dbReference type="Proteomes" id="UP000694546">
    <property type="component" value="Chromosome 6"/>
</dbReference>
<evidence type="ECO:0000313" key="3">
    <source>
        <dbReference type="Proteomes" id="UP000694546"/>
    </source>
</evidence>
<dbReference type="GO" id="GO:0005576">
    <property type="term" value="C:extracellular region"/>
    <property type="evidence" value="ECO:0007669"/>
    <property type="project" value="UniProtKB-SubCell"/>
</dbReference>
<keyword evidence="1" id="KW-0812">Transmembrane</keyword>
<reference evidence="2" key="2">
    <citation type="submission" date="2025-09" db="UniProtKB">
        <authorList>
            <consortium name="Ensembl"/>
        </authorList>
    </citation>
    <scope>IDENTIFICATION</scope>
</reference>
<protein>
    <submittedName>
        <fullName evidence="2">Uncharacterized protein</fullName>
    </submittedName>
</protein>
<keyword evidence="1" id="KW-1133">Transmembrane helix</keyword>
<feature type="transmembrane region" description="Helical" evidence="1">
    <location>
        <begin position="22"/>
        <end position="41"/>
    </location>
</feature>
<name>A0A8C5C7D6_GADMO</name>
<reference evidence="2" key="1">
    <citation type="submission" date="2025-08" db="UniProtKB">
        <authorList>
            <consortium name="Ensembl"/>
        </authorList>
    </citation>
    <scope>IDENTIFICATION</scope>
</reference>
<organism evidence="2 3">
    <name type="scientific">Gadus morhua</name>
    <name type="common">Atlantic cod</name>
    <dbReference type="NCBI Taxonomy" id="8049"/>
    <lineage>
        <taxon>Eukaryota</taxon>
        <taxon>Metazoa</taxon>
        <taxon>Chordata</taxon>
        <taxon>Craniata</taxon>
        <taxon>Vertebrata</taxon>
        <taxon>Euteleostomi</taxon>
        <taxon>Actinopterygii</taxon>
        <taxon>Neopterygii</taxon>
        <taxon>Teleostei</taxon>
        <taxon>Neoteleostei</taxon>
        <taxon>Acanthomorphata</taxon>
        <taxon>Zeiogadaria</taxon>
        <taxon>Gadariae</taxon>
        <taxon>Gadiformes</taxon>
        <taxon>Gadoidei</taxon>
        <taxon>Gadidae</taxon>
        <taxon>Gadus</taxon>
    </lineage>
</organism>
<dbReference type="GO" id="GO:0005179">
    <property type="term" value="F:hormone activity"/>
    <property type="evidence" value="ECO:0007669"/>
    <property type="project" value="UniProtKB-KW"/>
</dbReference>
<accession>A0A8C5C7D6</accession>
<proteinExistence type="predicted"/>